<feature type="binding site" evidence="6">
    <location>
        <position position="183"/>
    </location>
    <ligand>
        <name>substrate</name>
    </ligand>
</feature>
<comment type="catalytic activity">
    <reaction evidence="1">
        <text>a monocarboxylic acid amide + H2O = a monocarboxylate + NH4(+)</text>
        <dbReference type="Rhea" id="RHEA:12020"/>
        <dbReference type="ChEBI" id="CHEBI:15377"/>
        <dbReference type="ChEBI" id="CHEBI:28938"/>
        <dbReference type="ChEBI" id="CHEBI:35757"/>
        <dbReference type="ChEBI" id="CHEBI:83628"/>
        <dbReference type="EC" id="3.5.1.4"/>
    </reaction>
</comment>
<proteinExistence type="inferred from homology"/>
<evidence type="ECO:0000259" key="7">
    <source>
        <dbReference type="Pfam" id="PF01425"/>
    </source>
</evidence>
<dbReference type="InterPro" id="IPR023631">
    <property type="entry name" value="Amidase_dom"/>
</dbReference>
<dbReference type="Pfam" id="PF01425">
    <property type="entry name" value="Amidase"/>
    <property type="match status" value="1"/>
</dbReference>
<feature type="active site" description="Charge relay system" evidence="5">
    <location>
        <position position="183"/>
    </location>
</feature>
<evidence type="ECO:0000256" key="2">
    <source>
        <dbReference type="ARBA" id="ARBA00009199"/>
    </source>
</evidence>
<evidence type="ECO:0000256" key="6">
    <source>
        <dbReference type="PIRSR" id="PIRSR001221-2"/>
    </source>
</evidence>
<dbReference type="EC" id="3.5.1.4" evidence="3"/>
<dbReference type="GO" id="GO:0004040">
    <property type="term" value="F:amidase activity"/>
    <property type="evidence" value="ECO:0007669"/>
    <property type="project" value="UniProtKB-EC"/>
</dbReference>
<dbReference type="Proteomes" id="UP000217790">
    <property type="component" value="Unassembled WGS sequence"/>
</dbReference>
<feature type="active site" description="Acyl-ester intermediate" evidence="5">
    <location>
        <position position="207"/>
    </location>
</feature>
<name>A0A2H3DHY8_ARMGA</name>
<feature type="binding site" evidence="6">
    <location>
        <position position="157"/>
    </location>
    <ligand>
        <name>substrate</name>
    </ligand>
</feature>
<evidence type="ECO:0000256" key="3">
    <source>
        <dbReference type="ARBA" id="ARBA00012922"/>
    </source>
</evidence>
<reference evidence="9" key="1">
    <citation type="journal article" date="2017" name="Nat. Ecol. Evol.">
        <title>Genome expansion and lineage-specific genetic innovations in the forest pathogenic fungi Armillaria.</title>
        <authorList>
            <person name="Sipos G."/>
            <person name="Prasanna A.N."/>
            <person name="Walter M.C."/>
            <person name="O'Connor E."/>
            <person name="Balint B."/>
            <person name="Krizsan K."/>
            <person name="Kiss B."/>
            <person name="Hess J."/>
            <person name="Varga T."/>
            <person name="Slot J."/>
            <person name="Riley R."/>
            <person name="Boka B."/>
            <person name="Rigling D."/>
            <person name="Barry K."/>
            <person name="Lee J."/>
            <person name="Mihaltcheva S."/>
            <person name="LaButti K."/>
            <person name="Lipzen A."/>
            <person name="Waldron R."/>
            <person name="Moloney N.M."/>
            <person name="Sperisen C."/>
            <person name="Kredics L."/>
            <person name="Vagvoelgyi C."/>
            <person name="Patrignani A."/>
            <person name="Fitzpatrick D."/>
            <person name="Nagy I."/>
            <person name="Doyle S."/>
            <person name="Anderson J.B."/>
            <person name="Grigoriev I.V."/>
            <person name="Gueldener U."/>
            <person name="Muensterkoetter M."/>
            <person name="Nagy L.G."/>
        </authorList>
    </citation>
    <scope>NUCLEOTIDE SEQUENCE [LARGE SCALE GENOMIC DNA]</scope>
    <source>
        <strain evidence="9">Ar21-2</strain>
    </source>
</reference>
<dbReference type="OrthoDB" id="6428749at2759"/>
<keyword evidence="9" id="KW-1185">Reference proteome</keyword>
<dbReference type="InParanoid" id="A0A2H3DHY8"/>
<dbReference type="InterPro" id="IPR020556">
    <property type="entry name" value="Amidase_CS"/>
</dbReference>
<feature type="binding site" evidence="6">
    <location>
        <begin position="204"/>
        <end position="207"/>
    </location>
    <ligand>
        <name>substrate</name>
    </ligand>
</feature>
<dbReference type="OMA" id="EYHAPIS"/>
<dbReference type="InterPro" id="IPR036928">
    <property type="entry name" value="AS_sf"/>
</dbReference>
<dbReference type="EMBL" id="KZ293653">
    <property type="protein sequence ID" value="PBK94831.1"/>
    <property type="molecule type" value="Genomic_DNA"/>
</dbReference>
<sequence length="568" mass="62828">MASFLSHWKACHVKQEERKKRIEDLDPAYHEPLSNKDAEILGRPIADLVASVQSGACDSDILVAYSKQALKAHAKTNCLSEVMIASAETWAKECNKKGPLAGVPVSLKDSVGVKGWDSTIGYSAWVGQPIQEDGPLVRLLRDAGAVPFVKTTIPITLLSFESSSDLFGRTTNPHNPAYSPGGSSGGEAALLAFGGSRIGLGTDVAGSVRTPSHYSGVYTIRSSTTRFPKLGGVTSIPGQEGVAAVCSPMARTLADLETFWKAVVSQKPWDYDHTCLNLPWRDMDVSKKSLKWGVMWDDGVVQPSPACKRALYSVVETLQNHGHEVFTMWVWPPFLPSGAYTMASRPAPSPYEGLQIAFQLLLADGGKTVMKPFQMGETNDPGVSQARIMFSLPRWARRLYVWYLRYLRGDEIYAGLVEGCYEKSITEYWPLVAQREAYRRRWFDMWNEQNLDFLLTVPNALPAVPHGGMREGFKSCGYTFLFNLLDYTAGVLPVTHVNEKLDVLKGFKPRNAVEAGAYKDYDSVKMDGLPVGVQIVGKRLEEEKVMEGMKLIERLLKEDGKAYELLNV</sequence>
<gene>
    <name evidence="8" type="ORF">ARMGADRAFT_68817</name>
</gene>
<dbReference type="PIRSF" id="PIRSF001221">
    <property type="entry name" value="Amidase_fungi"/>
    <property type="match status" value="1"/>
</dbReference>
<evidence type="ECO:0000256" key="1">
    <source>
        <dbReference type="ARBA" id="ARBA00001311"/>
    </source>
</evidence>
<dbReference type="FunFam" id="3.90.1300.10:FF:000003">
    <property type="entry name" value="Amidase signature enzyme"/>
    <property type="match status" value="1"/>
</dbReference>
<evidence type="ECO:0000256" key="4">
    <source>
        <dbReference type="ARBA" id="ARBA00022801"/>
    </source>
</evidence>
<evidence type="ECO:0000313" key="8">
    <source>
        <dbReference type="EMBL" id="PBK94831.1"/>
    </source>
</evidence>
<dbReference type="PROSITE" id="PS00571">
    <property type="entry name" value="AMIDASES"/>
    <property type="match status" value="1"/>
</dbReference>
<dbReference type="Gene3D" id="3.90.1300.10">
    <property type="entry name" value="Amidase signature (AS) domain"/>
    <property type="match status" value="1"/>
</dbReference>
<evidence type="ECO:0000313" key="9">
    <source>
        <dbReference type="Proteomes" id="UP000217790"/>
    </source>
</evidence>
<feature type="active site" description="Charge relay system" evidence="5">
    <location>
        <position position="108"/>
    </location>
</feature>
<accession>A0A2H3DHY8</accession>
<dbReference type="PANTHER" id="PTHR46072">
    <property type="entry name" value="AMIDASE-RELATED-RELATED"/>
    <property type="match status" value="1"/>
</dbReference>
<feature type="domain" description="Amidase" evidence="7">
    <location>
        <begin position="61"/>
        <end position="545"/>
    </location>
</feature>
<dbReference type="SUPFAM" id="SSF75304">
    <property type="entry name" value="Amidase signature (AS) enzymes"/>
    <property type="match status" value="1"/>
</dbReference>
<keyword evidence="4" id="KW-0378">Hydrolase</keyword>
<dbReference type="STRING" id="47427.A0A2H3DHY8"/>
<dbReference type="PANTHER" id="PTHR46072:SF10">
    <property type="entry name" value="ACETAMIDASE"/>
    <property type="match status" value="1"/>
</dbReference>
<organism evidence="8 9">
    <name type="scientific">Armillaria gallica</name>
    <name type="common">Bulbous honey fungus</name>
    <name type="synonym">Armillaria bulbosa</name>
    <dbReference type="NCBI Taxonomy" id="47427"/>
    <lineage>
        <taxon>Eukaryota</taxon>
        <taxon>Fungi</taxon>
        <taxon>Dikarya</taxon>
        <taxon>Basidiomycota</taxon>
        <taxon>Agaricomycotina</taxon>
        <taxon>Agaricomycetes</taxon>
        <taxon>Agaricomycetidae</taxon>
        <taxon>Agaricales</taxon>
        <taxon>Marasmiineae</taxon>
        <taxon>Physalacriaceae</taxon>
        <taxon>Armillaria</taxon>
    </lineage>
</organism>
<evidence type="ECO:0000256" key="5">
    <source>
        <dbReference type="PIRSR" id="PIRSR001221-1"/>
    </source>
</evidence>
<protein>
    <recommendedName>
        <fullName evidence="3">amidase</fullName>
        <ecNumber evidence="3">3.5.1.4</ecNumber>
    </recommendedName>
</protein>
<dbReference type="AlphaFoldDB" id="A0A2H3DHY8"/>
<comment type="similarity">
    <text evidence="2">Belongs to the amidase family.</text>
</comment>